<gene>
    <name evidence="1" type="ORF">NPIL_504881</name>
</gene>
<sequence>MLIRGVEAVESTEILKSIRCRRIEENKSEKALCNANKLEVTQIGTEKHESHVINSKRLQLVLLSCCFSRLGLSCHCSTSTLRAQRINHSDLGIYTGSNEEVQLYSLDEKRLSINHTCCYAAKYVELAQNIATTTATWSDAPVNHRWNSPKTPLKTQQVLSHMLILQMNALLDKGPLKTVSQKTS</sequence>
<protein>
    <submittedName>
        <fullName evidence="1">Uncharacterized protein</fullName>
    </submittedName>
</protein>
<keyword evidence="2" id="KW-1185">Reference proteome</keyword>
<proteinExistence type="predicted"/>
<dbReference type="EMBL" id="BMAW01112601">
    <property type="protein sequence ID" value="GFT53519.1"/>
    <property type="molecule type" value="Genomic_DNA"/>
</dbReference>
<accession>A0A8X6P6A0</accession>
<dbReference type="Proteomes" id="UP000887013">
    <property type="component" value="Unassembled WGS sequence"/>
</dbReference>
<reference evidence="1" key="1">
    <citation type="submission" date="2020-08" db="EMBL/GenBank/DDBJ databases">
        <title>Multicomponent nature underlies the extraordinary mechanical properties of spider dragline silk.</title>
        <authorList>
            <person name="Kono N."/>
            <person name="Nakamura H."/>
            <person name="Mori M."/>
            <person name="Yoshida Y."/>
            <person name="Ohtoshi R."/>
            <person name="Malay A.D."/>
            <person name="Moran D.A.P."/>
            <person name="Tomita M."/>
            <person name="Numata K."/>
            <person name="Arakawa K."/>
        </authorList>
    </citation>
    <scope>NUCLEOTIDE SEQUENCE</scope>
</reference>
<evidence type="ECO:0000313" key="2">
    <source>
        <dbReference type="Proteomes" id="UP000887013"/>
    </source>
</evidence>
<comment type="caution">
    <text evidence="1">The sequence shown here is derived from an EMBL/GenBank/DDBJ whole genome shotgun (WGS) entry which is preliminary data.</text>
</comment>
<evidence type="ECO:0000313" key="1">
    <source>
        <dbReference type="EMBL" id="GFT53519.1"/>
    </source>
</evidence>
<name>A0A8X6P6A0_NEPPI</name>
<dbReference type="AlphaFoldDB" id="A0A8X6P6A0"/>
<organism evidence="1 2">
    <name type="scientific">Nephila pilipes</name>
    <name type="common">Giant wood spider</name>
    <name type="synonym">Nephila maculata</name>
    <dbReference type="NCBI Taxonomy" id="299642"/>
    <lineage>
        <taxon>Eukaryota</taxon>
        <taxon>Metazoa</taxon>
        <taxon>Ecdysozoa</taxon>
        <taxon>Arthropoda</taxon>
        <taxon>Chelicerata</taxon>
        <taxon>Arachnida</taxon>
        <taxon>Araneae</taxon>
        <taxon>Araneomorphae</taxon>
        <taxon>Entelegynae</taxon>
        <taxon>Araneoidea</taxon>
        <taxon>Nephilidae</taxon>
        <taxon>Nephila</taxon>
    </lineage>
</organism>